<protein>
    <submittedName>
        <fullName evidence="1">Uncharacterized protein</fullName>
    </submittedName>
</protein>
<dbReference type="EMBL" id="AY191277">
    <property type="protein sequence ID" value="AAO61942.1"/>
    <property type="molecule type" value="Genomic_DNA"/>
</dbReference>
<organism evidence="1">
    <name type="scientific">Aster yellows phytoplasma</name>
    <dbReference type="NCBI Taxonomy" id="35779"/>
    <lineage>
        <taxon>Bacteria</taxon>
        <taxon>Bacillati</taxon>
        <taxon>Mycoplasmatota</taxon>
        <taxon>Mollicutes</taxon>
        <taxon>Acholeplasmatales</taxon>
        <taxon>Acholeplasmataceae</taxon>
        <taxon>Candidatus Phytoplasma</taxon>
        <taxon>16SrI (Aster yellows group)</taxon>
    </lineage>
</organism>
<sequence length="210" mass="23119">MRPGELPVADIVQLRIGQFAGAGQRGVKVLDRGVRLAEHKIATATTDVDDLDVRLRDAPSLRAQLKERFVQLTNSIEIAQERVINGHRDRTNFKEDRLLVFDAALQFGERVQTVGVEADVVENSCDHSRAEGEDEVEATDAQAGTGLQVLSADLAFPLELILERVLAVLERRVGRLRFDAGVHGAVDRLVGQDDQQAGHELGDSEDQFCM</sequence>
<proteinExistence type="predicted"/>
<name>Q847U4_ASTYP</name>
<accession>Q847U4</accession>
<dbReference type="AlphaFoldDB" id="Q847U4"/>
<evidence type="ECO:0000313" key="1">
    <source>
        <dbReference type="EMBL" id="AAO61942.1"/>
    </source>
</evidence>
<reference evidence="1" key="1">
    <citation type="journal article" date="2003" name="J. Bacteriol.">
        <title>Identification and characterization of phytoplasmal genes, employing a novel method of isolating phytoplasmal genomic DNA.</title>
        <authorList>
            <person name="Melamed S."/>
            <person name="Tanne E."/>
            <person name="Ben-Haim R."/>
            <person name="Edelbaum O."/>
            <person name="Yogev D."/>
            <person name="Sela I."/>
        </authorList>
    </citation>
    <scope>NUCLEOTIDE SEQUENCE</scope>
</reference>